<dbReference type="Pfam" id="PF05975">
    <property type="entry name" value="EcsB"/>
    <property type="match status" value="1"/>
</dbReference>
<name>A0A223KMB6_9BACI</name>
<feature type="transmembrane region" description="Helical" evidence="1">
    <location>
        <begin position="103"/>
        <end position="126"/>
    </location>
</feature>
<feature type="transmembrane region" description="Helical" evidence="1">
    <location>
        <begin position="350"/>
        <end position="369"/>
    </location>
</feature>
<dbReference type="STRING" id="1314751.GCA_001591425_04548"/>
<dbReference type="AlphaFoldDB" id="A0A223KMB6"/>
<feature type="transmembrane region" description="Helical" evidence="1">
    <location>
        <begin position="21"/>
        <end position="43"/>
    </location>
</feature>
<keyword evidence="1" id="KW-1133">Transmembrane helix</keyword>
<evidence type="ECO:0000256" key="1">
    <source>
        <dbReference type="SAM" id="Phobius"/>
    </source>
</evidence>
<feature type="transmembrane region" description="Helical" evidence="1">
    <location>
        <begin position="375"/>
        <end position="393"/>
    </location>
</feature>
<feature type="transmembrane region" description="Helical" evidence="1">
    <location>
        <begin position="309"/>
        <end position="329"/>
    </location>
</feature>
<reference evidence="2 3" key="1">
    <citation type="submission" date="2016-12" db="EMBL/GenBank/DDBJ databases">
        <title>The whole genome sequencing and assembly of Bacillus cohnii DSM 6307T strain.</title>
        <authorList>
            <person name="Lee Y.-J."/>
            <person name="Yi H."/>
            <person name="Bahn Y.-S."/>
            <person name="Kim J.F."/>
            <person name="Lee D.-W."/>
        </authorList>
    </citation>
    <scope>NUCLEOTIDE SEQUENCE [LARGE SCALE GENOMIC DNA]</scope>
    <source>
        <strain evidence="2 3">DSM 6307</strain>
    </source>
</reference>
<keyword evidence="1" id="KW-0472">Membrane</keyword>
<evidence type="ECO:0000313" key="2">
    <source>
        <dbReference type="EMBL" id="AST90494.1"/>
    </source>
</evidence>
<accession>A0A223KMB6</accession>
<evidence type="ECO:0008006" key="4">
    <source>
        <dbReference type="Google" id="ProtNLM"/>
    </source>
</evidence>
<proteinExistence type="predicted"/>
<feature type="transmembrane region" description="Helical" evidence="1">
    <location>
        <begin position="49"/>
        <end position="71"/>
    </location>
</feature>
<dbReference type="GO" id="GO:0016020">
    <property type="term" value="C:membrane"/>
    <property type="evidence" value="ECO:0007669"/>
    <property type="project" value="InterPro"/>
</dbReference>
<dbReference type="InterPro" id="IPR010288">
    <property type="entry name" value="EcsB_ABC"/>
</dbReference>
<dbReference type="RefSeq" id="WP_066420900.1">
    <property type="nucleotide sequence ID" value="NZ_CP018866.1"/>
</dbReference>
<organism evidence="2 3">
    <name type="scientific">Sutcliffiella cohnii</name>
    <dbReference type="NCBI Taxonomy" id="33932"/>
    <lineage>
        <taxon>Bacteria</taxon>
        <taxon>Bacillati</taxon>
        <taxon>Bacillota</taxon>
        <taxon>Bacilli</taxon>
        <taxon>Bacillales</taxon>
        <taxon>Bacillaceae</taxon>
        <taxon>Sutcliffiella</taxon>
    </lineage>
</organism>
<dbReference type="KEGG" id="bcoh:BC6307_03985"/>
<protein>
    <recommendedName>
        <fullName evidence="4">ABC transporter permease</fullName>
    </recommendedName>
</protein>
<dbReference type="EMBL" id="CP018866">
    <property type="protein sequence ID" value="AST90494.1"/>
    <property type="molecule type" value="Genomic_DNA"/>
</dbReference>
<sequence length="404" mass="47614">MFNTEQFWKKRFLQYLKESRSYLKYMFNDHLVIVMIFLLSGLALTYQNWLQVVPTTFPYAVLMGIILALLLTRGGIRTFLKEPDIVFLLPLEEKLKPYIKKSFLFSIALESYFLLIVFGVSVPLYLKVTGAASQPVLVILIMLIGVKSWNLWMSWIMGFYTDKRVRYYDHGIRLIINFTLIYLLFTGANLAYIIAVMIIMLLMLVYFQQTIKNMTWKWEYLINEETKRAQLFYRVANLFVDVPGLKEKVKRRKWLDSILSIISYKQDNSYLYLYTRTFLRSGDYFGLFLRLLVIGVVLLNFLPVGYGTYIVPLFVLYLTAFQLVPMWRYHYNKLWLNLYPLSKEQQYKSFLSLLLSVLIVQTFILSLIVAITATFTHFIIVLIGGIAFSYLYVQYSAKKRVQSI</sequence>
<gene>
    <name evidence="2" type="ORF">BC6307_03985</name>
</gene>
<keyword evidence="3" id="KW-1185">Reference proteome</keyword>
<feature type="transmembrane region" description="Helical" evidence="1">
    <location>
        <begin position="190"/>
        <end position="207"/>
    </location>
</feature>
<evidence type="ECO:0000313" key="3">
    <source>
        <dbReference type="Proteomes" id="UP000215224"/>
    </source>
</evidence>
<dbReference type="PIRSF" id="PIRSF037259">
    <property type="entry name" value="EcsB_ABC"/>
    <property type="match status" value="1"/>
</dbReference>
<dbReference type="Proteomes" id="UP000215224">
    <property type="component" value="Chromosome"/>
</dbReference>
<feature type="transmembrane region" description="Helical" evidence="1">
    <location>
        <begin position="167"/>
        <end position="184"/>
    </location>
</feature>
<keyword evidence="1" id="KW-0812">Transmembrane</keyword>
<feature type="transmembrane region" description="Helical" evidence="1">
    <location>
        <begin position="284"/>
        <end position="303"/>
    </location>
</feature>
<feature type="transmembrane region" description="Helical" evidence="1">
    <location>
        <begin position="132"/>
        <end position="155"/>
    </location>
</feature>